<feature type="transmembrane region" description="Helical" evidence="1">
    <location>
        <begin position="59"/>
        <end position="79"/>
    </location>
</feature>
<dbReference type="AlphaFoldDB" id="A0A9Y1FKX2"/>
<proteinExistence type="predicted"/>
<keyword evidence="1" id="KW-0472">Membrane</keyword>
<feature type="transmembrane region" description="Helical" evidence="1">
    <location>
        <begin position="141"/>
        <end position="162"/>
    </location>
</feature>
<accession>A0A9Y1FKX2</accession>
<gene>
    <name evidence="3" type="ORF">K9W45_11105</name>
</gene>
<dbReference type="Proteomes" id="UP001201020">
    <property type="component" value="Chromosome"/>
</dbReference>
<dbReference type="EMBL" id="CP084166">
    <property type="protein sequence ID" value="UJG40376.1"/>
    <property type="molecule type" value="Genomic_DNA"/>
</dbReference>
<dbReference type="InterPro" id="IPR026870">
    <property type="entry name" value="Zinc_ribbon_dom"/>
</dbReference>
<evidence type="ECO:0000259" key="2">
    <source>
        <dbReference type="Pfam" id="PF13240"/>
    </source>
</evidence>
<feature type="domain" description="Zinc-ribbon" evidence="2">
    <location>
        <begin position="351"/>
        <end position="372"/>
    </location>
</feature>
<sequence>MHLNTAQSRLSIIKNKISSSSKALGIIYIIIALSGFISYLFLYTGFALFVKFLKLDNRLVSLFLVSIFPIILVIFRYIFFFKLAGGFNDLSTELSFYYNFHTNSAKDVSKYIKVSMFSEMIIAFISPFLFPLIFFLPSFTFILLILILLPFIFLTLGFKALSSTFDQLKQMNLFYDQYTNWLLYSRYIIIISVFSSVFGSIKMISAILEGFLTGYFDASFLIWFLIAGISALIGYIFFVGGFYGLSSDAKKIGLTFGTSTMQSSFVQPNNLRTDNPNPAISEEVIYADNETRIAFKKNPTSGNPNSMVLEVRDKKIDQVNPLNANRNNANRNNANRNAYRNVIPNRPLFKYCPNCGFQNDIDARFCSNCGKSFVNR</sequence>
<feature type="transmembrane region" description="Helical" evidence="1">
    <location>
        <begin position="116"/>
        <end position="135"/>
    </location>
</feature>
<evidence type="ECO:0000256" key="1">
    <source>
        <dbReference type="SAM" id="Phobius"/>
    </source>
</evidence>
<reference evidence="3" key="1">
    <citation type="journal article" date="2022" name="Nat. Microbiol.">
        <title>Unique mobile elements and scalable gene flow at the prokaryote-eukaryote boundary revealed by circularized Asgard archaea genomes.</title>
        <authorList>
            <person name="Wu F."/>
            <person name="Speth D.R."/>
            <person name="Philosof A."/>
            <person name="Cremiere A."/>
            <person name="Narayanan A."/>
            <person name="Barco R.A."/>
            <person name="Connon S.A."/>
            <person name="Amend J.P."/>
            <person name="Antoshechkin I.A."/>
            <person name="Orphan V.J."/>
        </authorList>
    </citation>
    <scope>NUCLEOTIDE SEQUENCE</scope>
    <source>
        <strain evidence="3">PM71</strain>
    </source>
</reference>
<organism evidence="3">
    <name type="scientific">Candidatus Heimdallarchaeum aukensis</name>
    <dbReference type="NCBI Taxonomy" id="2876573"/>
    <lineage>
        <taxon>Archaea</taxon>
        <taxon>Promethearchaeati</taxon>
        <taxon>Candidatus Heimdallarchaeota</taxon>
        <taxon>Candidatus Heimdallarchaeia (ex Rinke et al. 2021) (nom. nud.)</taxon>
        <taxon>Candidatus Heimdallarchaeales</taxon>
        <taxon>Candidatus Heimdallarchaeaceae</taxon>
        <taxon>Candidatus Heimdallarchaeum</taxon>
    </lineage>
</organism>
<feature type="transmembrane region" description="Helical" evidence="1">
    <location>
        <begin position="26"/>
        <end position="53"/>
    </location>
</feature>
<feature type="transmembrane region" description="Helical" evidence="1">
    <location>
        <begin position="220"/>
        <end position="245"/>
    </location>
</feature>
<feature type="transmembrane region" description="Helical" evidence="1">
    <location>
        <begin position="183"/>
        <end position="208"/>
    </location>
</feature>
<keyword evidence="1" id="KW-1133">Transmembrane helix</keyword>
<name>A0A9Y1FKX2_9ARCH</name>
<evidence type="ECO:0000313" key="3">
    <source>
        <dbReference type="EMBL" id="UJG40376.1"/>
    </source>
</evidence>
<keyword evidence="1" id="KW-0812">Transmembrane</keyword>
<dbReference type="Pfam" id="PF13240">
    <property type="entry name" value="Zn_Ribbon_1"/>
    <property type="match status" value="1"/>
</dbReference>
<protein>
    <submittedName>
        <fullName evidence="3">Zinc ribbon domain-containing protein</fullName>
    </submittedName>
</protein>